<keyword evidence="6 7" id="KW-0472">Membrane</keyword>
<keyword evidence="5 7" id="KW-1133">Transmembrane helix</keyword>
<proteinExistence type="inferred from homology"/>
<dbReference type="InterPro" id="IPR005614">
    <property type="entry name" value="NrfD-like"/>
</dbReference>
<sequence>MSSHHESILREPLVTGENITYSKVTEDILVPVENKPNKAWWIGFIVSAMGAGLWVFSVSWTFWFGIGEWGLNKTVGWAWDITGFVWWVGIGHAGTLISAVLLLFRQNWRNSINRSAEAMTIFAVICAASYIISHMGRPWLFHWALPLPNQYGSLWVNFNSPLVWDVFAISTYFSVSLVFWYTGLLPDIATIRDRAIGTRRRIYSILSFGWNGSVKTWQRFELVSLILAGVSTPLVLSVHTIVSMDFATSVIPGWHTTIFPPYFVAGAIFSGFAMVQTLLLVTRKVMNFENYITMFHIESMNKIIILTGSIVGVAYLTELFIAWYSGVEYEQYAFLNRVSGPYWWAYWIMMTCNVISPQLFWFKKIRTSIALSWLLSIVVNIGMWFERFVIIVTSLHRDYLPSSWVMFYPSWVDVGIFIGSIGLFFTLFLLFLRVLPAIAMAEVKLLLKSSSDQAKQKLIAEQVVDKGQADYYIESLEKYDSVSPKVAEYEKV</sequence>
<feature type="transmembrane region" description="Helical" evidence="7">
    <location>
        <begin position="369"/>
        <end position="394"/>
    </location>
</feature>
<gene>
    <name evidence="8" type="ORF">SAMN05421813_11518</name>
</gene>
<dbReference type="OrthoDB" id="9806499at2"/>
<organism evidence="8 9">
    <name type="scientific">Daejeonella rubra</name>
    <dbReference type="NCBI Taxonomy" id="990371"/>
    <lineage>
        <taxon>Bacteria</taxon>
        <taxon>Pseudomonadati</taxon>
        <taxon>Bacteroidota</taxon>
        <taxon>Sphingobacteriia</taxon>
        <taxon>Sphingobacteriales</taxon>
        <taxon>Sphingobacteriaceae</taxon>
        <taxon>Daejeonella</taxon>
    </lineage>
</organism>
<evidence type="ECO:0000256" key="3">
    <source>
        <dbReference type="ARBA" id="ARBA00022475"/>
    </source>
</evidence>
<feature type="transmembrane region" description="Helical" evidence="7">
    <location>
        <begin position="344"/>
        <end position="362"/>
    </location>
</feature>
<keyword evidence="4 7" id="KW-0812">Transmembrane</keyword>
<name>A0A1G9U2M1_9SPHI</name>
<feature type="transmembrane region" description="Helical" evidence="7">
    <location>
        <begin position="162"/>
        <end position="184"/>
    </location>
</feature>
<feature type="transmembrane region" description="Helical" evidence="7">
    <location>
        <begin position="222"/>
        <end position="242"/>
    </location>
</feature>
<reference evidence="9" key="1">
    <citation type="submission" date="2016-10" db="EMBL/GenBank/DDBJ databases">
        <authorList>
            <person name="Varghese N."/>
            <person name="Submissions S."/>
        </authorList>
    </citation>
    <scope>NUCLEOTIDE SEQUENCE [LARGE SCALE GENOMIC DNA]</scope>
    <source>
        <strain evidence="9">DSM 24536</strain>
    </source>
</reference>
<dbReference type="GO" id="GO:0005886">
    <property type="term" value="C:plasma membrane"/>
    <property type="evidence" value="ECO:0007669"/>
    <property type="project" value="UniProtKB-SubCell"/>
</dbReference>
<dbReference type="PANTHER" id="PTHR43044">
    <property type="match status" value="1"/>
</dbReference>
<dbReference type="PANTHER" id="PTHR43044:SF2">
    <property type="entry name" value="POLYSULPHIDE REDUCTASE NRFD"/>
    <property type="match status" value="1"/>
</dbReference>
<accession>A0A1G9U2M1</accession>
<dbReference type="Pfam" id="PF03916">
    <property type="entry name" value="NrfD"/>
    <property type="match status" value="1"/>
</dbReference>
<feature type="transmembrane region" description="Helical" evidence="7">
    <location>
        <begin position="262"/>
        <end position="282"/>
    </location>
</feature>
<dbReference type="STRING" id="990371.SAMN05421813_11518"/>
<keyword evidence="3" id="KW-1003">Cell membrane</keyword>
<evidence type="ECO:0000256" key="6">
    <source>
        <dbReference type="ARBA" id="ARBA00023136"/>
    </source>
</evidence>
<comment type="similarity">
    <text evidence="2">Belongs to the NrfD family.</text>
</comment>
<feature type="transmembrane region" description="Helical" evidence="7">
    <location>
        <begin position="303"/>
        <end position="324"/>
    </location>
</feature>
<feature type="transmembrane region" description="Helical" evidence="7">
    <location>
        <begin position="414"/>
        <end position="435"/>
    </location>
</feature>
<comment type="subcellular location">
    <subcellularLocation>
        <location evidence="1">Cell membrane</location>
        <topology evidence="1">Multi-pass membrane protein</topology>
    </subcellularLocation>
</comment>
<dbReference type="AlphaFoldDB" id="A0A1G9U2M1"/>
<dbReference type="EMBL" id="FNHH01000015">
    <property type="protein sequence ID" value="SDM54073.1"/>
    <property type="molecule type" value="Genomic_DNA"/>
</dbReference>
<feature type="transmembrane region" description="Helical" evidence="7">
    <location>
        <begin position="39"/>
        <end position="64"/>
    </location>
</feature>
<keyword evidence="9" id="KW-1185">Reference proteome</keyword>
<evidence type="ECO:0000313" key="9">
    <source>
        <dbReference type="Proteomes" id="UP000199226"/>
    </source>
</evidence>
<dbReference type="RefSeq" id="WP_090704929.1">
    <property type="nucleotide sequence ID" value="NZ_FNHH01000015.1"/>
</dbReference>
<evidence type="ECO:0000313" key="8">
    <source>
        <dbReference type="EMBL" id="SDM54073.1"/>
    </source>
</evidence>
<protein>
    <submittedName>
        <fullName evidence="8">Prokaryotic molybdopterin-containing oxidoreductase family, membrane subunit</fullName>
    </submittedName>
</protein>
<dbReference type="Proteomes" id="UP000199226">
    <property type="component" value="Unassembled WGS sequence"/>
</dbReference>
<evidence type="ECO:0000256" key="7">
    <source>
        <dbReference type="SAM" id="Phobius"/>
    </source>
</evidence>
<feature type="transmembrane region" description="Helical" evidence="7">
    <location>
        <begin position="84"/>
        <end position="104"/>
    </location>
</feature>
<feature type="transmembrane region" description="Helical" evidence="7">
    <location>
        <begin position="116"/>
        <end position="133"/>
    </location>
</feature>
<evidence type="ECO:0000256" key="5">
    <source>
        <dbReference type="ARBA" id="ARBA00022989"/>
    </source>
</evidence>
<evidence type="ECO:0000256" key="1">
    <source>
        <dbReference type="ARBA" id="ARBA00004651"/>
    </source>
</evidence>
<evidence type="ECO:0000256" key="4">
    <source>
        <dbReference type="ARBA" id="ARBA00022692"/>
    </source>
</evidence>
<evidence type="ECO:0000256" key="2">
    <source>
        <dbReference type="ARBA" id="ARBA00008929"/>
    </source>
</evidence>